<dbReference type="EMBL" id="CAXIEN010000359">
    <property type="protein sequence ID" value="CAL1295004.1"/>
    <property type="molecule type" value="Genomic_DNA"/>
</dbReference>
<name>A0AAV2BH78_9ARAC</name>
<reference evidence="1 2" key="1">
    <citation type="submission" date="2024-04" db="EMBL/GenBank/DDBJ databases">
        <authorList>
            <person name="Rising A."/>
            <person name="Reimegard J."/>
            <person name="Sonavane S."/>
            <person name="Akerstrom W."/>
            <person name="Nylinder S."/>
            <person name="Hedman E."/>
            <person name="Kallberg Y."/>
        </authorList>
    </citation>
    <scope>NUCLEOTIDE SEQUENCE [LARGE SCALE GENOMIC DNA]</scope>
</reference>
<sequence>HHKRICFDTGHKNTSYHLLQCTDVIKCYYLTSLSLGFCALDKVVCEYL</sequence>
<comment type="caution">
    <text evidence="1">The sequence shown here is derived from an EMBL/GenBank/DDBJ whole genome shotgun (WGS) entry which is preliminary data.</text>
</comment>
<gene>
    <name evidence="1" type="ORF">LARSCL_LOCUS19042</name>
</gene>
<protein>
    <submittedName>
        <fullName evidence="1">Uncharacterized protein</fullName>
    </submittedName>
</protein>
<keyword evidence="2" id="KW-1185">Reference proteome</keyword>
<evidence type="ECO:0000313" key="2">
    <source>
        <dbReference type="Proteomes" id="UP001497382"/>
    </source>
</evidence>
<organism evidence="1 2">
    <name type="scientific">Larinioides sclopetarius</name>
    <dbReference type="NCBI Taxonomy" id="280406"/>
    <lineage>
        <taxon>Eukaryota</taxon>
        <taxon>Metazoa</taxon>
        <taxon>Ecdysozoa</taxon>
        <taxon>Arthropoda</taxon>
        <taxon>Chelicerata</taxon>
        <taxon>Arachnida</taxon>
        <taxon>Araneae</taxon>
        <taxon>Araneomorphae</taxon>
        <taxon>Entelegynae</taxon>
        <taxon>Araneoidea</taxon>
        <taxon>Araneidae</taxon>
        <taxon>Larinioides</taxon>
    </lineage>
</organism>
<accession>A0AAV2BH78</accession>
<feature type="non-terminal residue" evidence="1">
    <location>
        <position position="1"/>
    </location>
</feature>
<dbReference type="AlphaFoldDB" id="A0AAV2BH78"/>
<proteinExistence type="predicted"/>
<dbReference type="Proteomes" id="UP001497382">
    <property type="component" value="Unassembled WGS sequence"/>
</dbReference>
<evidence type="ECO:0000313" key="1">
    <source>
        <dbReference type="EMBL" id="CAL1295004.1"/>
    </source>
</evidence>